<organism evidence="2 3">
    <name type="scientific">Riccia sorocarpa</name>
    <dbReference type="NCBI Taxonomy" id="122646"/>
    <lineage>
        <taxon>Eukaryota</taxon>
        <taxon>Viridiplantae</taxon>
        <taxon>Streptophyta</taxon>
        <taxon>Embryophyta</taxon>
        <taxon>Marchantiophyta</taxon>
        <taxon>Marchantiopsida</taxon>
        <taxon>Marchantiidae</taxon>
        <taxon>Marchantiales</taxon>
        <taxon>Ricciaceae</taxon>
        <taxon>Riccia</taxon>
    </lineage>
</organism>
<dbReference type="InterPro" id="IPR001810">
    <property type="entry name" value="F-box_dom"/>
</dbReference>
<dbReference type="Pfam" id="PF12937">
    <property type="entry name" value="F-box-like"/>
    <property type="match status" value="1"/>
</dbReference>
<feature type="domain" description="F-box" evidence="1">
    <location>
        <begin position="29"/>
        <end position="68"/>
    </location>
</feature>
<protein>
    <recommendedName>
        <fullName evidence="1">F-box domain-containing protein</fullName>
    </recommendedName>
</protein>
<dbReference type="SMART" id="SM00367">
    <property type="entry name" value="LRR_CC"/>
    <property type="match status" value="3"/>
</dbReference>
<gene>
    <name evidence="2" type="ORF">R1sor_013294</name>
</gene>
<evidence type="ECO:0000259" key="1">
    <source>
        <dbReference type="Pfam" id="PF12937"/>
    </source>
</evidence>
<reference evidence="2 3" key="1">
    <citation type="submission" date="2024-09" db="EMBL/GenBank/DDBJ databases">
        <title>Chromosome-scale assembly of Riccia sorocarpa.</title>
        <authorList>
            <person name="Paukszto L."/>
        </authorList>
    </citation>
    <scope>NUCLEOTIDE SEQUENCE [LARGE SCALE GENOMIC DNA]</scope>
    <source>
        <strain evidence="2">LP-2024</strain>
        <tissue evidence="2">Aerial parts of the thallus</tissue>
    </source>
</reference>
<dbReference type="PANTHER" id="PTHR38926:SF5">
    <property type="entry name" value="F-BOX AND LEUCINE-RICH REPEAT PROTEIN 6"/>
    <property type="match status" value="1"/>
</dbReference>
<evidence type="ECO:0000313" key="2">
    <source>
        <dbReference type="EMBL" id="KAL3686985.1"/>
    </source>
</evidence>
<proteinExistence type="predicted"/>
<accession>A0ABD3H648</accession>
<sequence length="255" mass="28721">MNSSVVFESSHNRNRELGRVPWAELSADTLVEVFKWLPVKDRLRIVPQVCKAWRKASFDPGCWRVVDLKEWCRDNVAGNIDRMVALVVGRSCGGIQELRLACLQGDASLQFLTQSGLSSLKTLCIPGSEVTENGLCELVLSLPSLVHLDISKCSAISSRGLEVIGQACRSLRRLDRVMWPMRTWPFVLDDSEAMAIAKNMPKLKHLKMSFDWVSDSSFDIIQDSCPDLEVLEIESVNYDKVLDHHVSYEVLSLWG</sequence>
<dbReference type="Proteomes" id="UP001633002">
    <property type="component" value="Unassembled WGS sequence"/>
</dbReference>
<dbReference type="Gene3D" id="1.20.1280.50">
    <property type="match status" value="1"/>
</dbReference>
<dbReference type="InterPro" id="IPR032675">
    <property type="entry name" value="LRR_dom_sf"/>
</dbReference>
<dbReference type="InterPro" id="IPR006553">
    <property type="entry name" value="Leu-rich_rpt_Cys-con_subtyp"/>
</dbReference>
<dbReference type="AlphaFoldDB" id="A0ABD3H648"/>
<comment type="caution">
    <text evidence="2">The sequence shown here is derived from an EMBL/GenBank/DDBJ whole genome shotgun (WGS) entry which is preliminary data.</text>
</comment>
<keyword evidence="3" id="KW-1185">Reference proteome</keyword>
<dbReference type="SUPFAM" id="SSF52047">
    <property type="entry name" value="RNI-like"/>
    <property type="match status" value="1"/>
</dbReference>
<dbReference type="PANTHER" id="PTHR38926">
    <property type="entry name" value="F-BOX DOMAIN CONTAINING PROTEIN, EXPRESSED"/>
    <property type="match status" value="1"/>
</dbReference>
<evidence type="ECO:0000313" key="3">
    <source>
        <dbReference type="Proteomes" id="UP001633002"/>
    </source>
</evidence>
<dbReference type="EMBL" id="JBJQOH010000004">
    <property type="protein sequence ID" value="KAL3686985.1"/>
    <property type="molecule type" value="Genomic_DNA"/>
</dbReference>
<dbReference type="Gene3D" id="3.80.10.10">
    <property type="entry name" value="Ribonuclease Inhibitor"/>
    <property type="match status" value="1"/>
</dbReference>
<name>A0ABD3H648_9MARC</name>